<keyword evidence="3" id="KW-0378">Hydrolase</keyword>
<evidence type="ECO:0000256" key="2">
    <source>
        <dbReference type="ARBA" id="ARBA00022729"/>
    </source>
</evidence>
<reference evidence="9" key="4">
    <citation type="submission" date="2025-09" db="UniProtKB">
        <authorList>
            <consortium name="Ensembl"/>
        </authorList>
    </citation>
    <scope>IDENTIFICATION</scope>
    <source>
        <strain evidence="9">HSOK</strain>
    </source>
</reference>
<dbReference type="InterPro" id="IPR001254">
    <property type="entry name" value="Trypsin_dom"/>
</dbReference>
<evidence type="ECO:0000313" key="10">
    <source>
        <dbReference type="Proteomes" id="UP000265200"/>
    </source>
</evidence>
<reference evidence="9" key="3">
    <citation type="submission" date="2025-08" db="UniProtKB">
        <authorList>
            <consortium name="Ensembl"/>
        </authorList>
    </citation>
    <scope>IDENTIFICATION</scope>
    <source>
        <strain evidence="9">HSOK</strain>
    </source>
</reference>
<reference evidence="9 10" key="2">
    <citation type="submission" date="2017-04" db="EMBL/GenBank/DDBJ databases">
        <title>CpG methylation of centromeres and impact of large insertions on vertebrate speciation.</title>
        <authorList>
            <person name="Ichikawa K."/>
            <person name="Yoshimura J."/>
            <person name="Morishita S."/>
        </authorList>
    </citation>
    <scope>NUCLEOTIDE SEQUENCE</scope>
    <source>
        <strain evidence="9 10">HSOK</strain>
    </source>
</reference>
<evidence type="ECO:0000256" key="4">
    <source>
        <dbReference type="ARBA" id="ARBA00022825"/>
    </source>
</evidence>
<dbReference type="CDD" id="cd00190">
    <property type="entry name" value="Tryp_SPc"/>
    <property type="match status" value="1"/>
</dbReference>
<reference key="1">
    <citation type="journal article" date="2007" name="Nature">
        <title>The medaka draft genome and insights into vertebrate genome evolution.</title>
        <authorList>
            <person name="Kasahara M."/>
            <person name="Naruse K."/>
            <person name="Sasaki S."/>
            <person name="Nakatani Y."/>
            <person name="Qu W."/>
            <person name="Ahsan B."/>
            <person name="Yamada T."/>
            <person name="Nagayasu Y."/>
            <person name="Doi K."/>
            <person name="Kasai Y."/>
            <person name="Jindo T."/>
            <person name="Kobayashi D."/>
            <person name="Shimada A."/>
            <person name="Toyoda A."/>
            <person name="Kuroki Y."/>
            <person name="Fujiyama A."/>
            <person name="Sasaki T."/>
            <person name="Shimizu A."/>
            <person name="Asakawa S."/>
            <person name="Shimizu N."/>
            <person name="Hashimoto S."/>
            <person name="Yang J."/>
            <person name="Lee Y."/>
            <person name="Matsushima K."/>
            <person name="Sugano S."/>
            <person name="Sakaizumi M."/>
            <person name="Narita T."/>
            <person name="Ohishi K."/>
            <person name="Haga S."/>
            <person name="Ohta F."/>
            <person name="Nomoto H."/>
            <person name="Nogata K."/>
            <person name="Morishita T."/>
            <person name="Endo T."/>
            <person name="Shin-I T."/>
            <person name="Takeda H."/>
            <person name="Morishita S."/>
            <person name="Kohara Y."/>
        </authorList>
    </citation>
    <scope>NUCLEOTIDE SEQUENCE [LARGE SCALE GENOMIC DNA]</scope>
    <source>
        <strain>Hd-rR</strain>
    </source>
</reference>
<dbReference type="PANTHER" id="PTHR24253">
    <property type="entry name" value="TRANSMEMBRANE PROTEASE SERINE"/>
    <property type="match status" value="1"/>
</dbReference>
<feature type="domain" description="Peptidase S1" evidence="8">
    <location>
        <begin position="35"/>
        <end position="271"/>
    </location>
</feature>
<dbReference type="PROSITE" id="PS50240">
    <property type="entry name" value="TRYPSIN_DOM"/>
    <property type="match status" value="1"/>
</dbReference>
<name>A0A3P9ILY0_ORYLA</name>
<keyword evidence="4" id="KW-0720">Serine protease</keyword>
<keyword evidence="2 7" id="KW-0732">Signal</keyword>
<dbReference type="Ensembl" id="ENSORLT00015030143.1">
    <property type="protein sequence ID" value="ENSORLP00015020830.1"/>
    <property type="gene ID" value="ENSORLG00015021989.1"/>
</dbReference>
<dbReference type="PRINTS" id="PR00722">
    <property type="entry name" value="CHYMOTRYPSIN"/>
</dbReference>
<dbReference type="AlphaFoldDB" id="A0A3P9ILY0"/>
<dbReference type="GO" id="GO:0006508">
    <property type="term" value="P:proteolysis"/>
    <property type="evidence" value="ECO:0007669"/>
    <property type="project" value="UniProtKB-KW"/>
</dbReference>
<evidence type="ECO:0000313" key="9">
    <source>
        <dbReference type="Ensembl" id="ENSORLP00015020830.1"/>
    </source>
</evidence>
<evidence type="ECO:0000256" key="5">
    <source>
        <dbReference type="ARBA" id="ARBA00023157"/>
    </source>
</evidence>
<evidence type="ECO:0000256" key="7">
    <source>
        <dbReference type="SAM" id="SignalP"/>
    </source>
</evidence>
<accession>A0A3P9ILY0</accession>
<dbReference type="PANTHER" id="PTHR24253:SF144">
    <property type="entry name" value="CHYMOTRYPSIN-LIKE PROTEASE CTRL-1-RELATED"/>
    <property type="match status" value="1"/>
</dbReference>
<dbReference type="Pfam" id="PF00089">
    <property type="entry name" value="Trypsin"/>
    <property type="match status" value="1"/>
</dbReference>
<dbReference type="Gene3D" id="2.40.10.10">
    <property type="entry name" value="Trypsin-like serine proteases"/>
    <property type="match status" value="1"/>
</dbReference>
<keyword evidence="1" id="KW-0645">Protease</keyword>
<protein>
    <recommendedName>
        <fullName evidence="8">Peptidase S1 domain-containing protein</fullName>
    </recommendedName>
</protein>
<organism evidence="9 10">
    <name type="scientific">Oryzias latipes</name>
    <name type="common">Japanese rice fish</name>
    <name type="synonym">Japanese killifish</name>
    <dbReference type="NCBI Taxonomy" id="8090"/>
    <lineage>
        <taxon>Eukaryota</taxon>
        <taxon>Metazoa</taxon>
        <taxon>Chordata</taxon>
        <taxon>Craniata</taxon>
        <taxon>Vertebrata</taxon>
        <taxon>Euteleostomi</taxon>
        <taxon>Actinopterygii</taxon>
        <taxon>Neopterygii</taxon>
        <taxon>Teleostei</taxon>
        <taxon>Neoteleostei</taxon>
        <taxon>Acanthomorphata</taxon>
        <taxon>Ovalentaria</taxon>
        <taxon>Atherinomorphae</taxon>
        <taxon>Beloniformes</taxon>
        <taxon>Adrianichthyidae</taxon>
        <taxon>Oryziinae</taxon>
        <taxon>Oryzias</taxon>
    </lineage>
</organism>
<keyword evidence="5" id="KW-1015">Disulfide bond</keyword>
<dbReference type="InterPro" id="IPR009003">
    <property type="entry name" value="Peptidase_S1_PA"/>
</dbReference>
<feature type="chain" id="PRO_5018216956" description="Peptidase S1 domain-containing protein" evidence="7">
    <location>
        <begin position="24"/>
        <end position="333"/>
    </location>
</feature>
<evidence type="ECO:0000256" key="3">
    <source>
        <dbReference type="ARBA" id="ARBA00022801"/>
    </source>
</evidence>
<keyword evidence="6" id="KW-0325">Glycoprotein</keyword>
<evidence type="ECO:0000256" key="1">
    <source>
        <dbReference type="ARBA" id="ARBA00022670"/>
    </source>
</evidence>
<dbReference type="InterPro" id="IPR001314">
    <property type="entry name" value="Peptidase_S1A"/>
</dbReference>
<evidence type="ECO:0000259" key="8">
    <source>
        <dbReference type="PROSITE" id="PS50240"/>
    </source>
</evidence>
<sequence>MASQQLLGVFILTTFLLFTGCHSHKPACGRVSSKKTNGAKDSSPGSWPWQVLLKQHGFFYCSGSLITDEWVLTHRYCLYNLDNTTAHLGVEIQTKNKDSSDEDEIYEETRSIVDSECHRTHGQDYFDTSDLCLLKLSEPVELDEDIQPVCLASASSTLFDGTTSWFAGFTQYDENYSPTMLKEIATPIVGTKRCACNYGHYVGSTENLVCAGEMEECPLYHSMGGPLVNKKDDFWVQSAVMVSPGHCGDPQFPGFYTRVSEYQEWISDVVRGGMRPEFVTFKSPDLVDKDVFFICPSLHESVFDNGETLSSITHVFSLSLLVLLQVFFSFVGM</sequence>
<evidence type="ECO:0000256" key="6">
    <source>
        <dbReference type="ARBA" id="ARBA00023180"/>
    </source>
</evidence>
<dbReference type="Proteomes" id="UP000265200">
    <property type="component" value="Chromosome 18"/>
</dbReference>
<dbReference type="GO" id="GO:0004252">
    <property type="term" value="F:serine-type endopeptidase activity"/>
    <property type="evidence" value="ECO:0007669"/>
    <property type="project" value="InterPro"/>
</dbReference>
<feature type="signal peptide" evidence="7">
    <location>
        <begin position="1"/>
        <end position="23"/>
    </location>
</feature>
<dbReference type="SUPFAM" id="SSF50494">
    <property type="entry name" value="Trypsin-like serine proteases"/>
    <property type="match status" value="1"/>
</dbReference>
<proteinExistence type="predicted"/>
<dbReference type="InterPro" id="IPR043504">
    <property type="entry name" value="Peptidase_S1_PA_chymotrypsin"/>
</dbReference>
<dbReference type="SMART" id="SM00020">
    <property type="entry name" value="Tryp_SPc"/>
    <property type="match status" value="1"/>
</dbReference>